<reference evidence="3" key="2">
    <citation type="submission" date="2020-12" db="EMBL/GenBank/DDBJ databases">
        <title>New Spironucleus salmonicida genome in near-complete chromosomes.</title>
        <authorList>
            <person name="Xu F."/>
            <person name="Kurt Z."/>
            <person name="Jimenez-Gonzalez A."/>
            <person name="Astvaldsson A."/>
            <person name="Andersson J.O."/>
            <person name="Svard S.G."/>
        </authorList>
    </citation>
    <scope>NUCLEOTIDE SEQUENCE</scope>
    <source>
        <strain evidence="3">ATCC 50377</strain>
    </source>
</reference>
<sequence length="519" mass="59632">MLFAIQLTCFNQYAELEGINQQLQFNVYFQPAYSIDSKCVAFNNSKAVVYLQYLDAGAVKEITSEFQYYSDRNLTVEVKSVANATFQAMALLSRLAYKVNISGQLEFPGSFYRIQNTQANISNCWSDLQLKYLRVGPGAYLSLEVQPNFCAIRDPVLEFQYLVSGEWHSIEIKANTSTGPGGFKFPYVHLDTKFYQVFKDQLNESQQNEFNMFFEQFTIDRSLQLRMQMHYTTVGSTLIKQIVSQVLVTQSDDNKFLEKINLKSGVNSNEFDVIGNFYSLVDEDEKYNVKLQILFQQQQLELIEQLKNLAQLISLTFKHAYQNMSILQLPDNLQMQFFFVIYDDETIIHEESVFVDVIISCFTAMNIIVSRSETSVVLFPTNTERCAKLYSKGLPIYVEQVLQLDETTVSRTTFQSMLKELKFEPRQFYKLELGRANALTTSNFTLAEGDFYQRQKAYISKAKSSTMTLTYVTNNFEFFKILDVSFEDTAGALYPTIGIFGGVLLTVVIYVALLIPQLR</sequence>
<feature type="transmembrane region" description="Helical" evidence="1">
    <location>
        <begin position="492"/>
        <end position="515"/>
    </location>
</feature>
<gene>
    <name evidence="2" type="ORF">SS50377_16039</name>
    <name evidence="3" type="ORF">SS50377_23836</name>
</gene>
<organism evidence="2">
    <name type="scientific">Spironucleus salmonicida</name>
    <dbReference type="NCBI Taxonomy" id="348837"/>
    <lineage>
        <taxon>Eukaryota</taxon>
        <taxon>Metamonada</taxon>
        <taxon>Diplomonadida</taxon>
        <taxon>Hexamitidae</taxon>
        <taxon>Hexamitinae</taxon>
        <taxon>Spironucleus</taxon>
    </lineage>
</organism>
<keyword evidence="1" id="KW-1133">Transmembrane helix</keyword>
<dbReference type="AlphaFoldDB" id="V6LIJ6"/>
<keyword evidence="4" id="KW-1185">Reference proteome</keyword>
<name>V6LIJ6_9EUKA</name>
<keyword evidence="1" id="KW-0812">Transmembrane</keyword>
<reference evidence="2 3" key="1">
    <citation type="journal article" date="2014" name="PLoS Genet.">
        <title>The Genome of Spironucleus salmonicida Highlights a Fish Pathogen Adapted to Fluctuating Environments.</title>
        <authorList>
            <person name="Xu F."/>
            <person name="Jerlstrom-Hultqvist J."/>
            <person name="Einarsson E."/>
            <person name="Astvaldsson A."/>
            <person name="Svard S.G."/>
            <person name="Andersson J.O."/>
        </authorList>
    </citation>
    <scope>NUCLEOTIDE SEQUENCE</scope>
    <source>
        <strain evidence="3">ATCC 50377</strain>
    </source>
</reference>
<accession>V6LIJ6</accession>
<dbReference type="EMBL" id="AUWU02000004">
    <property type="protein sequence ID" value="KAH0573901.1"/>
    <property type="molecule type" value="Genomic_DNA"/>
</dbReference>
<protein>
    <submittedName>
        <fullName evidence="2">Uncharacterized protein</fullName>
    </submittedName>
</protein>
<dbReference type="VEuPathDB" id="GiardiaDB:SS50377_23836"/>
<evidence type="ECO:0000313" key="3">
    <source>
        <dbReference type="EMBL" id="KAH0573901.1"/>
    </source>
</evidence>
<evidence type="ECO:0000256" key="1">
    <source>
        <dbReference type="SAM" id="Phobius"/>
    </source>
</evidence>
<dbReference type="EMBL" id="KI546126">
    <property type="protein sequence ID" value="EST44138.1"/>
    <property type="molecule type" value="Genomic_DNA"/>
</dbReference>
<keyword evidence="1" id="KW-0472">Membrane</keyword>
<dbReference type="Proteomes" id="UP000018208">
    <property type="component" value="Unassembled WGS sequence"/>
</dbReference>
<evidence type="ECO:0000313" key="4">
    <source>
        <dbReference type="Proteomes" id="UP000018208"/>
    </source>
</evidence>
<proteinExistence type="predicted"/>
<evidence type="ECO:0000313" key="2">
    <source>
        <dbReference type="EMBL" id="EST44138.1"/>
    </source>
</evidence>